<dbReference type="AlphaFoldDB" id="A0A914CJX5"/>
<accession>A0A914CJX5</accession>
<dbReference type="WBParaSite" id="ACRNAN_scaffold1163.g15893.t1">
    <property type="protein sequence ID" value="ACRNAN_scaffold1163.g15893.t1"/>
    <property type="gene ID" value="ACRNAN_scaffold1163.g15893"/>
</dbReference>
<evidence type="ECO:0000313" key="1">
    <source>
        <dbReference type="Proteomes" id="UP000887540"/>
    </source>
</evidence>
<protein>
    <submittedName>
        <fullName evidence="2">Uncharacterized protein</fullName>
    </submittedName>
</protein>
<sequence length="67" mass="7466">MIFGSYCTSAQGCGTCTYACPCCAICPEVEQQLIKEMFGGKPSRVSRNQMLEFRTKLDEAIKNQPDH</sequence>
<keyword evidence="1" id="KW-1185">Reference proteome</keyword>
<organism evidence="1 2">
    <name type="scientific">Acrobeloides nanus</name>
    <dbReference type="NCBI Taxonomy" id="290746"/>
    <lineage>
        <taxon>Eukaryota</taxon>
        <taxon>Metazoa</taxon>
        <taxon>Ecdysozoa</taxon>
        <taxon>Nematoda</taxon>
        <taxon>Chromadorea</taxon>
        <taxon>Rhabditida</taxon>
        <taxon>Tylenchina</taxon>
        <taxon>Cephalobomorpha</taxon>
        <taxon>Cephaloboidea</taxon>
        <taxon>Cephalobidae</taxon>
        <taxon>Acrobeloides</taxon>
    </lineage>
</organism>
<name>A0A914CJX5_9BILA</name>
<reference evidence="2" key="1">
    <citation type="submission" date="2022-11" db="UniProtKB">
        <authorList>
            <consortium name="WormBaseParasite"/>
        </authorList>
    </citation>
    <scope>IDENTIFICATION</scope>
</reference>
<dbReference type="Proteomes" id="UP000887540">
    <property type="component" value="Unplaced"/>
</dbReference>
<evidence type="ECO:0000313" key="2">
    <source>
        <dbReference type="WBParaSite" id="ACRNAN_scaffold1163.g15893.t1"/>
    </source>
</evidence>
<proteinExistence type="predicted"/>